<dbReference type="InterPro" id="IPR036706">
    <property type="entry name" value="VOMI_sf"/>
</dbReference>
<gene>
    <name evidence="2" type="ORF">PCOR1329_LOCUS66262</name>
</gene>
<name>A0ABN9WFV9_9DINO</name>
<proteinExistence type="predicted"/>
<evidence type="ECO:0000313" key="3">
    <source>
        <dbReference type="Proteomes" id="UP001189429"/>
    </source>
</evidence>
<comment type="caution">
    <text evidence="2">The sequence shown here is derived from an EMBL/GenBank/DDBJ whole genome shotgun (WGS) entry which is preliminary data.</text>
</comment>
<evidence type="ECO:0000259" key="1">
    <source>
        <dbReference type="PROSITE" id="PS51412"/>
    </source>
</evidence>
<dbReference type="PROSITE" id="PS51412">
    <property type="entry name" value="MACPF_2"/>
    <property type="match status" value="1"/>
</dbReference>
<keyword evidence="3" id="KW-1185">Reference proteome</keyword>
<dbReference type="Proteomes" id="UP001189429">
    <property type="component" value="Unassembled WGS sequence"/>
</dbReference>
<evidence type="ECO:0000313" key="2">
    <source>
        <dbReference type="EMBL" id="CAK0884272.1"/>
    </source>
</evidence>
<protein>
    <recommendedName>
        <fullName evidence="1">MACPF domain-containing protein</fullName>
    </recommendedName>
</protein>
<feature type="domain" description="MACPF" evidence="1">
    <location>
        <begin position="1"/>
        <end position="136"/>
    </location>
</feature>
<dbReference type="EMBL" id="CAUYUJ010018524">
    <property type="protein sequence ID" value="CAK0884272.1"/>
    <property type="molecule type" value="Genomic_DNA"/>
</dbReference>
<dbReference type="SUPFAM" id="SSF51092">
    <property type="entry name" value="Vitelline membrane outer protein-I (VMO-I)"/>
    <property type="match status" value="1"/>
</dbReference>
<organism evidence="2 3">
    <name type="scientific">Prorocentrum cordatum</name>
    <dbReference type="NCBI Taxonomy" id="2364126"/>
    <lineage>
        <taxon>Eukaryota</taxon>
        <taxon>Sar</taxon>
        <taxon>Alveolata</taxon>
        <taxon>Dinophyceae</taxon>
        <taxon>Prorocentrales</taxon>
        <taxon>Prorocentraceae</taxon>
        <taxon>Prorocentrum</taxon>
    </lineage>
</organism>
<dbReference type="Pfam" id="PF01823">
    <property type="entry name" value="MACPF"/>
    <property type="match status" value="1"/>
</dbReference>
<reference evidence="2" key="1">
    <citation type="submission" date="2023-10" db="EMBL/GenBank/DDBJ databases">
        <authorList>
            <person name="Chen Y."/>
            <person name="Shah S."/>
            <person name="Dougan E. K."/>
            <person name="Thang M."/>
            <person name="Chan C."/>
        </authorList>
    </citation>
    <scope>NUCLEOTIDE SEQUENCE [LARGE SCALE GENOMIC DNA]</scope>
</reference>
<accession>A0ABN9WFV9</accession>
<dbReference type="InterPro" id="IPR020864">
    <property type="entry name" value="MACPF"/>
</dbReference>
<sequence length="322" mass="35054">MHGAEFGGQWGQVSEFSQSSWTNMISSGLDVSASASYSGVVSAGGNLSSEAARSDAESYTSVAKEQNHFNKGGTYSQDPVAWMNSVRAEPMPIHYQLWPISDVLQPQFMPSSINVTELAAKRQVLAQALTEYCSTVAAAGWISSCDPPAPDLVVVPASREWLPFVDSHRPNGLYYAQECPPRAYIHEMVWTEQYGHGLVDLKATCSNSFTKSLRWTNNNQGHDDSALVCPSGFGGIQAKEGWGYGIINVRATCLGETTPQESNTNSNGGWKDSQACPDDAQVLVGFEARWILEVYGYGIVNYRPKCSNGNLPSRRLRGPLVI</sequence>